<keyword evidence="5 10" id="KW-0548">Nucleotidyltransferase</keyword>
<evidence type="ECO:0000256" key="9">
    <source>
        <dbReference type="ARBA" id="ARBA00048721"/>
    </source>
</evidence>
<dbReference type="HAMAP" id="MF_00244">
    <property type="entry name" value="NaMN_adenylyltr"/>
    <property type="match status" value="1"/>
</dbReference>
<evidence type="ECO:0000313" key="12">
    <source>
        <dbReference type="EMBL" id="OGG26442.1"/>
    </source>
</evidence>
<dbReference type="Gene3D" id="3.40.50.620">
    <property type="entry name" value="HUPs"/>
    <property type="match status" value="1"/>
</dbReference>
<comment type="caution">
    <text evidence="12">The sequence shown here is derived from an EMBL/GenBank/DDBJ whole genome shotgun (WGS) entry which is preliminary data.</text>
</comment>
<evidence type="ECO:0000256" key="7">
    <source>
        <dbReference type="ARBA" id="ARBA00022840"/>
    </source>
</evidence>
<dbReference type="SUPFAM" id="SSF52374">
    <property type="entry name" value="Nucleotidylyl transferase"/>
    <property type="match status" value="1"/>
</dbReference>
<dbReference type="UniPathway" id="UPA00253">
    <property type="reaction ID" value="UER00332"/>
</dbReference>
<dbReference type="PANTHER" id="PTHR39321">
    <property type="entry name" value="NICOTINATE-NUCLEOTIDE ADENYLYLTRANSFERASE-RELATED"/>
    <property type="match status" value="1"/>
</dbReference>
<dbReference type="CDD" id="cd02165">
    <property type="entry name" value="NMNAT"/>
    <property type="match status" value="1"/>
</dbReference>
<dbReference type="InterPro" id="IPR014729">
    <property type="entry name" value="Rossmann-like_a/b/a_fold"/>
</dbReference>
<evidence type="ECO:0000313" key="13">
    <source>
        <dbReference type="Proteomes" id="UP000176609"/>
    </source>
</evidence>
<keyword evidence="3 10" id="KW-0662">Pyridine nucleotide biosynthesis</keyword>
<dbReference type="GO" id="GO:0005524">
    <property type="term" value="F:ATP binding"/>
    <property type="evidence" value="ECO:0007669"/>
    <property type="project" value="UniProtKB-KW"/>
</dbReference>
<dbReference type="NCBIfam" id="TIGR00482">
    <property type="entry name" value="nicotinate (nicotinamide) nucleotide adenylyltransferase"/>
    <property type="match status" value="1"/>
</dbReference>
<dbReference type="AlphaFoldDB" id="A0A1F6APL3"/>
<evidence type="ECO:0000256" key="5">
    <source>
        <dbReference type="ARBA" id="ARBA00022695"/>
    </source>
</evidence>
<evidence type="ECO:0000256" key="4">
    <source>
        <dbReference type="ARBA" id="ARBA00022679"/>
    </source>
</evidence>
<feature type="domain" description="Cytidyltransferase-like" evidence="11">
    <location>
        <begin position="5"/>
        <end position="160"/>
    </location>
</feature>
<evidence type="ECO:0000256" key="10">
    <source>
        <dbReference type="HAMAP-Rule" id="MF_00244"/>
    </source>
</evidence>
<evidence type="ECO:0000259" key="11">
    <source>
        <dbReference type="Pfam" id="PF01467"/>
    </source>
</evidence>
<evidence type="ECO:0000256" key="3">
    <source>
        <dbReference type="ARBA" id="ARBA00022642"/>
    </source>
</evidence>
<dbReference type="GO" id="GO:0004515">
    <property type="term" value="F:nicotinate-nucleotide adenylyltransferase activity"/>
    <property type="evidence" value="ECO:0007669"/>
    <property type="project" value="UniProtKB-UniRule"/>
</dbReference>
<comment type="similarity">
    <text evidence="10">Belongs to the NadD family.</text>
</comment>
<keyword evidence="8 10" id="KW-0520">NAD</keyword>
<dbReference type="EMBL" id="MFJR01000009">
    <property type="protein sequence ID" value="OGG26442.1"/>
    <property type="molecule type" value="Genomic_DNA"/>
</dbReference>
<dbReference type="Proteomes" id="UP000176609">
    <property type="component" value="Unassembled WGS sequence"/>
</dbReference>
<organism evidence="12 13">
    <name type="scientific">Candidatus Gottesmanbacteria bacterium RIFCSPLOWO2_01_FULL_39_12b</name>
    <dbReference type="NCBI Taxonomy" id="1798388"/>
    <lineage>
        <taxon>Bacteria</taxon>
        <taxon>Candidatus Gottesmaniibacteriota</taxon>
    </lineage>
</organism>
<sequence length="186" mass="21683">MNIAILGGRFDPPHIWHFWTAQQILENVKDMDQVWLLPDYSNAFKPIIAAPSDRVEMLHYLETGRIKLSTIAVVRETVTYTISIVRELVKDINNRYFWVVGSDVVREFTRWRDYQKLAKLIEFLVIPRKDYPINSLPAGFCKVEGNLMLSNVSSTLIRQRVSKGTTITGLVFPEVEELIRRRNLYK</sequence>
<proteinExistence type="inferred from homology"/>
<comment type="catalytic activity">
    <reaction evidence="9 10">
        <text>nicotinate beta-D-ribonucleotide + ATP + H(+) = deamido-NAD(+) + diphosphate</text>
        <dbReference type="Rhea" id="RHEA:22860"/>
        <dbReference type="ChEBI" id="CHEBI:15378"/>
        <dbReference type="ChEBI" id="CHEBI:30616"/>
        <dbReference type="ChEBI" id="CHEBI:33019"/>
        <dbReference type="ChEBI" id="CHEBI:57502"/>
        <dbReference type="ChEBI" id="CHEBI:58437"/>
        <dbReference type="EC" id="2.7.7.18"/>
    </reaction>
</comment>
<dbReference type="InterPro" id="IPR004821">
    <property type="entry name" value="Cyt_trans-like"/>
</dbReference>
<dbReference type="Pfam" id="PF01467">
    <property type="entry name" value="CTP_transf_like"/>
    <property type="match status" value="1"/>
</dbReference>
<evidence type="ECO:0000256" key="8">
    <source>
        <dbReference type="ARBA" id="ARBA00023027"/>
    </source>
</evidence>
<evidence type="ECO:0000256" key="2">
    <source>
        <dbReference type="ARBA" id="ARBA00005019"/>
    </source>
</evidence>
<name>A0A1F6APL3_9BACT</name>
<keyword evidence="6 10" id="KW-0547">Nucleotide-binding</keyword>
<dbReference type="InterPro" id="IPR005248">
    <property type="entry name" value="NadD/NMNAT"/>
</dbReference>
<evidence type="ECO:0000256" key="1">
    <source>
        <dbReference type="ARBA" id="ARBA00002324"/>
    </source>
</evidence>
<reference evidence="12 13" key="1">
    <citation type="journal article" date="2016" name="Nat. Commun.">
        <title>Thousands of microbial genomes shed light on interconnected biogeochemical processes in an aquifer system.</title>
        <authorList>
            <person name="Anantharaman K."/>
            <person name="Brown C.T."/>
            <person name="Hug L.A."/>
            <person name="Sharon I."/>
            <person name="Castelle C.J."/>
            <person name="Probst A.J."/>
            <person name="Thomas B.C."/>
            <person name="Singh A."/>
            <person name="Wilkins M.J."/>
            <person name="Karaoz U."/>
            <person name="Brodie E.L."/>
            <person name="Williams K.H."/>
            <person name="Hubbard S.S."/>
            <person name="Banfield J.F."/>
        </authorList>
    </citation>
    <scope>NUCLEOTIDE SEQUENCE [LARGE SCALE GENOMIC DNA]</scope>
</reference>
<comment type="function">
    <text evidence="1 10">Catalyzes the reversible adenylation of nicotinate mononucleotide (NaMN) to nicotinic acid adenine dinucleotide (NaAD).</text>
</comment>
<accession>A0A1F6APL3</accession>
<evidence type="ECO:0000256" key="6">
    <source>
        <dbReference type="ARBA" id="ARBA00022741"/>
    </source>
</evidence>
<dbReference type="PANTHER" id="PTHR39321:SF3">
    <property type="entry name" value="PHOSPHOPANTETHEINE ADENYLYLTRANSFERASE"/>
    <property type="match status" value="1"/>
</dbReference>
<keyword evidence="4 10" id="KW-0808">Transferase</keyword>
<comment type="pathway">
    <text evidence="2 10">Cofactor biosynthesis; NAD(+) biosynthesis; deamido-NAD(+) from nicotinate D-ribonucleotide: step 1/1.</text>
</comment>
<dbReference type="GO" id="GO:0009435">
    <property type="term" value="P:NAD+ biosynthetic process"/>
    <property type="evidence" value="ECO:0007669"/>
    <property type="project" value="UniProtKB-UniRule"/>
</dbReference>
<protein>
    <recommendedName>
        <fullName evidence="10">Probable nicotinate-nucleotide adenylyltransferase</fullName>
        <ecNumber evidence="10">2.7.7.18</ecNumber>
    </recommendedName>
    <alternativeName>
        <fullName evidence="10">Deamido-NAD(+) diphosphorylase</fullName>
    </alternativeName>
    <alternativeName>
        <fullName evidence="10">Deamido-NAD(+) pyrophosphorylase</fullName>
    </alternativeName>
    <alternativeName>
        <fullName evidence="10">Nicotinate mononucleotide adenylyltransferase</fullName>
        <shortName evidence="10">NaMN adenylyltransferase</shortName>
    </alternativeName>
</protein>
<dbReference type="EC" id="2.7.7.18" evidence="10"/>
<keyword evidence="7 10" id="KW-0067">ATP-binding</keyword>
<gene>
    <name evidence="10" type="primary">nadD</name>
    <name evidence="12" type="ORF">A2960_06210</name>
</gene>